<evidence type="ECO:0000313" key="2">
    <source>
        <dbReference type="EMBL" id="SFN97837.1"/>
    </source>
</evidence>
<organism evidence="2 3">
    <name type="scientific">Proteiniclasticum ruminis</name>
    <dbReference type="NCBI Taxonomy" id="398199"/>
    <lineage>
        <taxon>Bacteria</taxon>
        <taxon>Bacillati</taxon>
        <taxon>Bacillota</taxon>
        <taxon>Clostridia</taxon>
        <taxon>Eubacteriales</taxon>
        <taxon>Clostridiaceae</taxon>
        <taxon>Proteiniclasticum</taxon>
    </lineage>
</organism>
<dbReference type="RefSeq" id="WP_074912515.1">
    <property type="nucleotide sequence ID" value="NZ_FOVK01000009.1"/>
</dbReference>
<evidence type="ECO:0008006" key="4">
    <source>
        <dbReference type="Google" id="ProtNLM"/>
    </source>
</evidence>
<dbReference type="EMBL" id="FOVK01000009">
    <property type="protein sequence ID" value="SFN97837.1"/>
    <property type="molecule type" value="Genomic_DNA"/>
</dbReference>
<feature type="transmembrane region" description="Helical" evidence="1">
    <location>
        <begin position="5"/>
        <end position="21"/>
    </location>
</feature>
<dbReference type="AlphaFoldDB" id="A0A1I5DFD9"/>
<dbReference type="Proteomes" id="UP000181899">
    <property type="component" value="Unassembled WGS sequence"/>
</dbReference>
<sequence>MKKIYLIPLPAIVIGTVAMYMNGVSTIIWIQNILASLIVMLFSEFSWRKNKIIGRIYIVPLAILLLLLTFLDVGLEGVHRWVSIGPIRFYVASIVLPLLIIGLWKISKKSNWMTITIITMSVSILLALQPDASQTTAFMISMGIILFNKTSKSCYRLGVSGVFSIILILSWLYLDSLPPVPYVEEIVKMVASMGVVWFVLGIISLAMLPLPFFLFPPQSAKLPSICIGVYFIIILISTLFGNFPVPVMGYGISPIIGYFIAIAWLINDKSNS</sequence>
<evidence type="ECO:0000313" key="3">
    <source>
        <dbReference type="Proteomes" id="UP000181899"/>
    </source>
</evidence>
<name>A0A1I5DFD9_9CLOT</name>
<keyword evidence="3" id="KW-1185">Reference proteome</keyword>
<accession>A0A1I5DFD9</accession>
<gene>
    <name evidence="2" type="ORF">SAMN04488695_10931</name>
</gene>
<reference evidence="2 3" key="1">
    <citation type="submission" date="2016-10" db="EMBL/GenBank/DDBJ databases">
        <authorList>
            <person name="de Groot N.N."/>
        </authorList>
    </citation>
    <scope>NUCLEOTIDE SEQUENCE [LARGE SCALE GENOMIC DNA]</scope>
    <source>
        <strain evidence="2 3">ML2</strain>
    </source>
</reference>
<feature type="transmembrane region" description="Helical" evidence="1">
    <location>
        <begin position="157"/>
        <end position="174"/>
    </location>
</feature>
<keyword evidence="1" id="KW-1133">Transmembrane helix</keyword>
<proteinExistence type="predicted"/>
<feature type="transmembrane region" description="Helical" evidence="1">
    <location>
        <begin position="27"/>
        <end position="45"/>
    </location>
</feature>
<feature type="transmembrane region" description="Helical" evidence="1">
    <location>
        <begin position="247"/>
        <end position="266"/>
    </location>
</feature>
<dbReference type="OrthoDB" id="5520726at2"/>
<evidence type="ECO:0000256" key="1">
    <source>
        <dbReference type="SAM" id="Phobius"/>
    </source>
</evidence>
<feature type="transmembrane region" description="Helical" evidence="1">
    <location>
        <begin position="194"/>
        <end position="215"/>
    </location>
</feature>
<feature type="transmembrane region" description="Helical" evidence="1">
    <location>
        <begin position="87"/>
        <end position="104"/>
    </location>
</feature>
<feature type="transmembrane region" description="Helical" evidence="1">
    <location>
        <begin position="57"/>
        <end position="75"/>
    </location>
</feature>
<protein>
    <recommendedName>
        <fullName evidence="4">Cell cycle protein</fullName>
    </recommendedName>
</protein>
<feature type="transmembrane region" description="Helical" evidence="1">
    <location>
        <begin position="222"/>
        <end position="241"/>
    </location>
</feature>
<keyword evidence="1" id="KW-0812">Transmembrane</keyword>
<keyword evidence="1" id="KW-0472">Membrane</keyword>